<feature type="binding site" evidence="3">
    <location>
        <position position="88"/>
    </location>
    <ligand>
        <name>Cu cation</name>
        <dbReference type="ChEBI" id="CHEBI:23378"/>
    </ligand>
</feature>
<dbReference type="InterPro" id="IPR003782">
    <property type="entry name" value="SCO1/SenC"/>
</dbReference>
<dbReference type="Gene3D" id="3.40.30.10">
    <property type="entry name" value="Glutaredoxin"/>
    <property type="match status" value="1"/>
</dbReference>
<name>A0A0X1T2W8_PSEAA</name>
<comment type="similarity">
    <text evidence="1">Belongs to the SCO1/2 family.</text>
</comment>
<dbReference type="RefSeq" id="WP_060783039.1">
    <property type="nucleotide sequence ID" value="NZ_CP014135.1"/>
</dbReference>
<gene>
    <name evidence="6" type="ORF">AWM79_13175</name>
</gene>
<keyword evidence="4" id="KW-1015">Disulfide bond</keyword>
<dbReference type="InterPro" id="IPR013766">
    <property type="entry name" value="Thioredoxin_domain"/>
</dbReference>
<evidence type="ECO:0000256" key="3">
    <source>
        <dbReference type="PIRSR" id="PIRSR603782-1"/>
    </source>
</evidence>
<keyword evidence="2 3" id="KW-0186">Copper</keyword>
<dbReference type="PROSITE" id="PS51352">
    <property type="entry name" value="THIOREDOXIN_2"/>
    <property type="match status" value="1"/>
</dbReference>
<evidence type="ECO:0000313" key="6">
    <source>
        <dbReference type="EMBL" id="AMB86199.1"/>
    </source>
</evidence>
<sequence length="211" mass="23166">MTRTQKTVFILVALVALVLGLTVNKVLSGKGQGDPTALIDAGIILLPQSRSLPDVQMTDQDGQPVQVNQLKDKWTMLFFGYTFCPDICPTTLAQLRQIKSELPKDIVGKLRIVLVSVDPNRDNPKQLKQYLGYFDPQFTGLTASSIEDLQKLANAVSIPFIPADTSKPNYTVDHSANLAIVGPDGSQRGFIRAPLNNQKLVAQLPDLLKRQ</sequence>
<evidence type="ECO:0000313" key="7">
    <source>
        <dbReference type="Proteomes" id="UP000063229"/>
    </source>
</evidence>
<feature type="binding site" evidence="3">
    <location>
        <position position="174"/>
    </location>
    <ligand>
        <name>Cu cation</name>
        <dbReference type="ChEBI" id="CHEBI:23378"/>
    </ligand>
</feature>
<organism evidence="6 7">
    <name type="scientific">Pseudomonas agarici</name>
    <dbReference type="NCBI Taxonomy" id="46677"/>
    <lineage>
        <taxon>Bacteria</taxon>
        <taxon>Pseudomonadati</taxon>
        <taxon>Pseudomonadota</taxon>
        <taxon>Gammaproteobacteria</taxon>
        <taxon>Pseudomonadales</taxon>
        <taxon>Pseudomonadaceae</taxon>
        <taxon>Pseudomonas</taxon>
    </lineage>
</organism>
<feature type="binding site" evidence="3">
    <location>
        <position position="84"/>
    </location>
    <ligand>
        <name>Cu cation</name>
        <dbReference type="ChEBI" id="CHEBI:23378"/>
    </ligand>
</feature>
<dbReference type="InterPro" id="IPR036249">
    <property type="entry name" value="Thioredoxin-like_sf"/>
</dbReference>
<dbReference type="PANTHER" id="PTHR12151">
    <property type="entry name" value="ELECTRON TRANSPORT PROTIN SCO1/SENC FAMILY MEMBER"/>
    <property type="match status" value="1"/>
</dbReference>
<proteinExistence type="inferred from homology"/>
<dbReference type="SUPFAM" id="SSF52833">
    <property type="entry name" value="Thioredoxin-like"/>
    <property type="match status" value="1"/>
</dbReference>
<dbReference type="STRING" id="46677.AWM79_13175"/>
<evidence type="ECO:0000256" key="4">
    <source>
        <dbReference type="PIRSR" id="PIRSR603782-2"/>
    </source>
</evidence>
<evidence type="ECO:0000256" key="1">
    <source>
        <dbReference type="ARBA" id="ARBA00010996"/>
    </source>
</evidence>
<keyword evidence="7" id="KW-1185">Reference proteome</keyword>
<dbReference type="EMBL" id="CP014135">
    <property type="protein sequence ID" value="AMB86199.1"/>
    <property type="molecule type" value="Genomic_DNA"/>
</dbReference>
<evidence type="ECO:0000256" key="2">
    <source>
        <dbReference type="ARBA" id="ARBA00023008"/>
    </source>
</evidence>
<feature type="domain" description="Thioredoxin" evidence="5">
    <location>
        <begin position="46"/>
        <end position="211"/>
    </location>
</feature>
<dbReference type="Pfam" id="PF02630">
    <property type="entry name" value="SCO1-SenC"/>
    <property type="match status" value="1"/>
</dbReference>
<dbReference type="PANTHER" id="PTHR12151:SF25">
    <property type="entry name" value="LINALOOL DEHYDRATASE_ISOMERASE DOMAIN-CONTAINING PROTEIN"/>
    <property type="match status" value="1"/>
</dbReference>
<accession>A0A0X1T2W8</accession>
<reference evidence="6 7" key="1">
    <citation type="submission" date="2016-01" db="EMBL/GenBank/DDBJ databases">
        <authorList>
            <person name="McClelland M."/>
            <person name="Jain A."/>
            <person name="Saraogi P."/>
            <person name="Mendelson R."/>
            <person name="Westerman R."/>
            <person name="SanMiguel P."/>
            <person name="Csonka L."/>
        </authorList>
    </citation>
    <scope>NUCLEOTIDE SEQUENCE [LARGE SCALE GENOMIC DNA]</scope>
    <source>
        <strain evidence="6 7">NCPPB 2472</strain>
    </source>
</reference>
<evidence type="ECO:0000259" key="5">
    <source>
        <dbReference type="PROSITE" id="PS51352"/>
    </source>
</evidence>
<feature type="disulfide bond" description="Redox-active" evidence="4">
    <location>
        <begin position="84"/>
        <end position="88"/>
    </location>
</feature>
<keyword evidence="3" id="KW-0479">Metal-binding</keyword>
<dbReference type="Proteomes" id="UP000063229">
    <property type="component" value="Chromosome"/>
</dbReference>
<dbReference type="KEGG" id="pagb:AWM79_13175"/>
<protein>
    <submittedName>
        <fullName evidence="6">Cytochrome c oxidase assembly protein</fullName>
    </submittedName>
</protein>
<dbReference type="AlphaFoldDB" id="A0A0X1T2W8"/>
<dbReference type="GO" id="GO:0046872">
    <property type="term" value="F:metal ion binding"/>
    <property type="evidence" value="ECO:0007669"/>
    <property type="project" value="UniProtKB-KW"/>
</dbReference>
<dbReference type="CDD" id="cd02968">
    <property type="entry name" value="SCO"/>
    <property type="match status" value="1"/>
</dbReference>